<dbReference type="InterPro" id="IPR052186">
    <property type="entry name" value="Hydantoin_racemase-like"/>
</dbReference>
<dbReference type="EMBL" id="JAUSVX010000010">
    <property type="protein sequence ID" value="MDQ0471815.1"/>
    <property type="molecule type" value="Genomic_DNA"/>
</dbReference>
<sequence length="263" mass="29195">MGTRIQFINPFGTDDYNALIAETMTPYLRPGTVLDVTNTTDCPVNIDYYYNKHLVETVVLEQVMRAEADGYDAVIVGCCYDPGVRVARELVDIPVVGPLEATMLMAPYYGHDYVLVTDHHKAVPYLRDLVRLYGGTGCRHVSCIDWWVVDMIRDTEGVARDALAATRRVMEEKGAEAVILACTIISASTEKWLRDSGAARELTILNPNTMALKMAESLADLKAQGLYNISRRGFYAKPEQHDAAEFAAVRARYGRLPGRRGAA</sequence>
<dbReference type="InterPro" id="IPR015942">
    <property type="entry name" value="Asp/Glu/hydantoin_racemase"/>
</dbReference>
<dbReference type="InterPro" id="IPR053714">
    <property type="entry name" value="Iso_Racemase_Enz_sf"/>
</dbReference>
<dbReference type="EC" id="5.1.99.3" evidence="2"/>
<dbReference type="Pfam" id="PF01177">
    <property type="entry name" value="Asp_Glu_race"/>
    <property type="match status" value="1"/>
</dbReference>
<protein>
    <submittedName>
        <fullName evidence="2">Allantoin racemase</fullName>
        <ecNumber evidence="2">5.1.99.3</ecNumber>
    </submittedName>
</protein>
<dbReference type="RefSeq" id="WP_307277595.1">
    <property type="nucleotide sequence ID" value="NZ_JAUSVX010000010.1"/>
</dbReference>
<proteinExistence type="inferred from homology"/>
<evidence type="ECO:0000313" key="2">
    <source>
        <dbReference type="EMBL" id="MDQ0471815.1"/>
    </source>
</evidence>
<dbReference type="GO" id="GO:0047653">
    <property type="term" value="F:allantoin racemase activity"/>
    <property type="evidence" value="ECO:0007669"/>
    <property type="project" value="UniProtKB-EC"/>
</dbReference>
<evidence type="ECO:0000313" key="3">
    <source>
        <dbReference type="Proteomes" id="UP001242480"/>
    </source>
</evidence>
<keyword evidence="2" id="KW-0413">Isomerase</keyword>
<dbReference type="PANTHER" id="PTHR28047:SF5">
    <property type="entry name" value="PROTEIN DCG1"/>
    <property type="match status" value="1"/>
</dbReference>
<dbReference type="Proteomes" id="UP001242480">
    <property type="component" value="Unassembled WGS sequence"/>
</dbReference>
<reference evidence="2 3" key="1">
    <citation type="submission" date="2023-07" db="EMBL/GenBank/DDBJ databases">
        <title>Genomic Encyclopedia of Type Strains, Phase IV (KMG-IV): sequencing the most valuable type-strain genomes for metagenomic binning, comparative biology and taxonomic classification.</title>
        <authorList>
            <person name="Goeker M."/>
        </authorList>
    </citation>
    <scope>NUCLEOTIDE SEQUENCE [LARGE SCALE GENOMIC DNA]</scope>
    <source>
        <strain evidence="2 3">DSM 19619</strain>
    </source>
</reference>
<keyword evidence="3" id="KW-1185">Reference proteome</keyword>
<dbReference type="Gene3D" id="3.40.50.12500">
    <property type="match status" value="1"/>
</dbReference>
<name>A0ABU0JC01_9HYPH</name>
<comment type="caution">
    <text evidence="2">The sequence shown here is derived from an EMBL/GenBank/DDBJ whole genome shotgun (WGS) entry which is preliminary data.</text>
</comment>
<organism evidence="2 3">
    <name type="scientific">Labrys wisconsinensis</name>
    <dbReference type="NCBI Taxonomy" id="425677"/>
    <lineage>
        <taxon>Bacteria</taxon>
        <taxon>Pseudomonadati</taxon>
        <taxon>Pseudomonadota</taxon>
        <taxon>Alphaproteobacteria</taxon>
        <taxon>Hyphomicrobiales</taxon>
        <taxon>Xanthobacteraceae</taxon>
        <taxon>Labrys</taxon>
    </lineage>
</organism>
<accession>A0ABU0JC01</accession>
<dbReference type="PANTHER" id="PTHR28047">
    <property type="entry name" value="PROTEIN DCG1"/>
    <property type="match status" value="1"/>
</dbReference>
<evidence type="ECO:0000256" key="1">
    <source>
        <dbReference type="ARBA" id="ARBA00038414"/>
    </source>
</evidence>
<gene>
    <name evidence="2" type="ORF">QO011_004842</name>
</gene>
<comment type="similarity">
    <text evidence="1">Belongs to the HyuE racemase family.</text>
</comment>